<evidence type="ECO:0000256" key="1">
    <source>
        <dbReference type="SAM" id="MobiDB-lite"/>
    </source>
</evidence>
<dbReference type="Proteomes" id="UP000006821">
    <property type="component" value="Chromosome"/>
</dbReference>
<dbReference type="KEGG" id="mca:MCA1629"/>
<dbReference type="HOGENOM" id="CLU_2936277_0_0_6"/>
<proteinExistence type="predicted"/>
<dbReference type="EMBL" id="AE017282">
    <property type="protein sequence ID" value="AAU92362.1"/>
    <property type="molecule type" value="Genomic_DNA"/>
</dbReference>
<evidence type="ECO:0000313" key="3">
    <source>
        <dbReference type="Proteomes" id="UP000006821"/>
    </source>
</evidence>
<protein>
    <submittedName>
        <fullName evidence="2">Uncharacterized protein</fullName>
    </submittedName>
</protein>
<gene>
    <name evidence="2" type="ordered locus">MCA1629</name>
</gene>
<name>Q607X4_METCA</name>
<sequence length="60" mass="6439">MAQKTLDQLLEGLQKNAEDRGNGGATSSLREQAHKLSPAIMAWLAAGGENLTLCKKTSER</sequence>
<evidence type="ECO:0000313" key="2">
    <source>
        <dbReference type="EMBL" id="AAU92362.1"/>
    </source>
</evidence>
<feature type="region of interest" description="Disordered" evidence="1">
    <location>
        <begin position="1"/>
        <end position="28"/>
    </location>
</feature>
<reference evidence="2 3" key="1">
    <citation type="journal article" date="2004" name="PLoS Biol.">
        <title>Genomic insights into methanotrophy: the complete genome sequence of Methylococcus capsulatus (Bath).</title>
        <authorList>
            <person name="Ward N.L."/>
            <person name="Larsen O."/>
            <person name="Sakwa J."/>
            <person name="Bruseth L."/>
            <person name="Khouri H.M."/>
            <person name="Durkin A.S."/>
            <person name="Dimitrov G."/>
            <person name="Jiang L."/>
            <person name="Scanlan D."/>
            <person name="Kang K.H."/>
            <person name="Lewis M.R."/>
            <person name="Nelson K.E."/>
            <person name="Methe B.A."/>
            <person name="Wu M."/>
            <person name="Heidelberg J.F."/>
            <person name="Paulsen I.T."/>
            <person name="Fouts D.E."/>
            <person name="Ravel J."/>
            <person name="Tettelin H."/>
            <person name="Ren Q."/>
            <person name="Read T.D."/>
            <person name="DeBoy R.T."/>
            <person name="Seshadri R."/>
            <person name="Salzberg S.L."/>
            <person name="Jensen H.B."/>
            <person name="Birkeland N.K."/>
            <person name="Nelson W.C."/>
            <person name="Dodson R.J."/>
            <person name="Grindhaug S.H."/>
            <person name="Holt I.E."/>
            <person name="Eidhammer I."/>
            <person name="Jonasen I."/>
            <person name="Vanaken S."/>
            <person name="Utterback T.R."/>
            <person name="Feldblyum T.V."/>
            <person name="Fraser C.M."/>
            <person name="Lillehaug J.R."/>
            <person name="Eisen J.A."/>
        </authorList>
    </citation>
    <scope>NUCLEOTIDE SEQUENCE [LARGE SCALE GENOMIC DNA]</scope>
    <source>
        <strain evidence="3">ATCC 33009 / NCIMB 11132 / Bath</strain>
    </source>
</reference>
<accession>Q607X4</accession>
<dbReference type="AlphaFoldDB" id="Q607X4"/>
<organism evidence="2 3">
    <name type="scientific">Methylococcus capsulatus (strain ATCC 33009 / NCIMB 11132 / Bath)</name>
    <dbReference type="NCBI Taxonomy" id="243233"/>
    <lineage>
        <taxon>Bacteria</taxon>
        <taxon>Pseudomonadati</taxon>
        <taxon>Pseudomonadota</taxon>
        <taxon>Gammaproteobacteria</taxon>
        <taxon>Methylococcales</taxon>
        <taxon>Methylococcaceae</taxon>
        <taxon>Methylococcus</taxon>
    </lineage>
</organism>